<accession>A0A6J7RS19</accession>
<feature type="compositionally biased region" description="Low complexity" evidence="1">
    <location>
        <begin position="67"/>
        <end position="95"/>
    </location>
</feature>
<gene>
    <name evidence="2" type="ORF">UFOPK3752_00870</name>
    <name evidence="3" type="ORF">UFOPK4150_01024</name>
</gene>
<feature type="compositionally biased region" description="Basic residues" evidence="1">
    <location>
        <begin position="51"/>
        <end position="66"/>
    </location>
</feature>
<sequence>MDGAAPRSGGPGREPGTGRALALAVLPAGAWANRRSISTRTAVSSSGPGTRRARGNARRRSARSRHAGSGCNHAPRPAARARGSGTHAPSTTTTRTRSDRPPRARQPTQVRTGVLRSVLATSGTTGRPAIEESTAPPGPSVTVAAWPLERVTPVLTPIEHGATSRVTALGGGIGPDIDPPPGQPGGKSGVLPLTADGK</sequence>
<evidence type="ECO:0000313" key="2">
    <source>
        <dbReference type="EMBL" id="CAB4938087.1"/>
    </source>
</evidence>
<reference evidence="3" key="1">
    <citation type="submission" date="2020-05" db="EMBL/GenBank/DDBJ databases">
        <authorList>
            <person name="Chiriac C."/>
            <person name="Salcher M."/>
            <person name="Ghai R."/>
            <person name="Kavagutti S V."/>
        </authorList>
    </citation>
    <scope>NUCLEOTIDE SEQUENCE</scope>
</reference>
<protein>
    <submittedName>
        <fullName evidence="3">Unannotated protein</fullName>
    </submittedName>
</protein>
<organism evidence="3">
    <name type="scientific">freshwater metagenome</name>
    <dbReference type="NCBI Taxonomy" id="449393"/>
    <lineage>
        <taxon>unclassified sequences</taxon>
        <taxon>metagenomes</taxon>
        <taxon>ecological metagenomes</taxon>
    </lineage>
</organism>
<feature type="region of interest" description="Disordered" evidence="1">
    <location>
        <begin position="1"/>
        <end position="141"/>
    </location>
</feature>
<feature type="region of interest" description="Disordered" evidence="1">
    <location>
        <begin position="166"/>
        <end position="198"/>
    </location>
</feature>
<dbReference type="AlphaFoldDB" id="A0A6J7RS19"/>
<evidence type="ECO:0000256" key="1">
    <source>
        <dbReference type="SAM" id="MobiDB-lite"/>
    </source>
</evidence>
<dbReference type="EMBL" id="CAFBPU010000017">
    <property type="protein sequence ID" value="CAB5031516.1"/>
    <property type="molecule type" value="Genomic_DNA"/>
</dbReference>
<proteinExistence type="predicted"/>
<feature type="compositionally biased region" description="Polar residues" evidence="1">
    <location>
        <begin position="35"/>
        <end position="48"/>
    </location>
</feature>
<name>A0A6J7RS19_9ZZZZ</name>
<dbReference type="EMBL" id="CAFBND010000026">
    <property type="protein sequence ID" value="CAB4938087.1"/>
    <property type="molecule type" value="Genomic_DNA"/>
</dbReference>
<evidence type="ECO:0000313" key="3">
    <source>
        <dbReference type="EMBL" id="CAB5031516.1"/>
    </source>
</evidence>